<keyword evidence="1" id="KW-0472">Membrane</keyword>
<dbReference type="AlphaFoldDB" id="A0A811VAS3"/>
<name>A0A811VAS3_CERCA</name>
<comment type="caution">
    <text evidence="2">The sequence shown here is derived from an EMBL/GenBank/DDBJ whole genome shotgun (WGS) entry which is preliminary data.</text>
</comment>
<evidence type="ECO:0000256" key="1">
    <source>
        <dbReference type="SAM" id="Phobius"/>
    </source>
</evidence>
<keyword evidence="1" id="KW-0812">Transmembrane</keyword>
<dbReference type="Proteomes" id="UP000606786">
    <property type="component" value="Unassembled WGS sequence"/>
</dbReference>
<sequence length="109" mass="12156">MSIFIAKPIKWNIFPILCFLFGYFISRFCFFFLFQLLATVKIFDCGIAFVATNCVRKYHFAACVCGAEEKRINISSSSSSSSVVINLQRAASLHAIIIICLTRDIKGAG</sequence>
<dbReference type="EMBL" id="CAJHJT010000056">
    <property type="protein sequence ID" value="CAD7012357.1"/>
    <property type="molecule type" value="Genomic_DNA"/>
</dbReference>
<gene>
    <name evidence="2" type="ORF">CCAP1982_LOCUS20451</name>
</gene>
<evidence type="ECO:0000313" key="2">
    <source>
        <dbReference type="EMBL" id="CAD7012357.1"/>
    </source>
</evidence>
<evidence type="ECO:0000313" key="3">
    <source>
        <dbReference type="Proteomes" id="UP000606786"/>
    </source>
</evidence>
<protein>
    <submittedName>
        <fullName evidence="2">(Mediterranean fruit fly) hypothetical protein</fullName>
    </submittedName>
</protein>
<proteinExistence type="predicted"/>
<keyword evidence="3" id="KW-1185">Reference proteome</keyword>
<organism evidence="2 3">
    <name type="scientific">Ceratitis capitata</name>
    <name type="common">Mediterranean fruit fly</name>
    <name type="synonym">Tephritis capitata</name>
    <dbReference type="NCBI Taxonomy" id="7213"/>
    <lineage>
        <taxon>Eukaryota</taxon>
        <taxon>Metazoa</taxon>
        <taxon>Ecdysozoa</taxon>
        <taxon>Arthropoda</taxon>
        <taxon>Hexapoda</taxon>
        <taxon>Insecta</taxon>
        <taxon>Pterygota</taxon>
        <taxon>Neoptera</taxon>
        <taxon>Endopterygota</taxon>
        <taxon>Diptera</taxon>
        <taxon>Brachycera</taxon>
        <taxon>Muscomorpha</taxon>
        <taxon>Tephritoidea</taxon>
        <taxon>Tephritidae</taxon>
        <taxon>Ceratitis</taxon>
        <taxon>Ceratitis</taxon>
    </lineage>
</organism>
<accession>A0A811VAS3</accession>
<keyword evidence="1" id="KW-1133">Transmembrane helix</keyword>
<feature type="transmembrane region" description="Helical" evidence="1">
    <location>
        <begin position="12"/>
        <end position="34"/>
    </location>
</feature>
<reference evidence="2" key="1">
    <citation type="submission" date="2020-11" db="EMBL/GenBank/DDBJ databases">
        <authorList>
            <person name="Whitehead M."/>
        </authorList>
    </citation>
    <scope>NUCLEOTIDE SEQUENCE</scope>
    <source>
        <strain evidence="2">EGII</strain>
    </source>
</reference>